<evidence type="ECO:0000256" key="15">
    <source>
        <dbReference type="ARBA" id="ARBA00049893"/>
    </source>
</evidence>
<comment type="function">
    <text evidence="4">Purine nucleoside enzyme that catalyzes the phosphorolysis of adenosine and inosine nucleosides, yielding D-ribose 1-phosphate and the respective free bases, adenine and hypoxanthine. Also catalyzes the phosphorolysis of S-methyl-5'-thioadenosine into adenine and S-methyl-5-thio-alpha-D-ribose 1-phosphate. Also has adenosine deaminase activity.</text>
</comment>
<evidence type="ECO:0000313" key="18">
    <source>
        <dbReference type="Proteomes" id="UP000295281"/>
    </source>
</evidence>
<comment type="caution">
    <text evidence="17">The sequence shown here is derived from an EMBL/GenBank/DDBJ whole genome shotgun (WGS) entry which is preliminary data.</text>
</comment>
<dbReference type="SUPFAM" id="SSF64438">
    <property type="entry name" value="CNF1/YfiH-like putative cysteine hydrolases"/>
    <property type="match status" value="1"/>
</dbReference>
<keyword evidence="10" id="KW-0862">Zinc</keyword>
<comment type="cofactor">
    <cofactor evidence="3">
        <name>Cu(2+)</name>
        <dbReference type="ChEBI" id="CHEBI:29036"/>
    </cofactor>
</comment>
<dbReference type="Pfam" id="PF02578">
    <property type="entry name" value="Cu-oxidase_4"/>
    <property type="match status" value="1"/>
</dbReference>
<comment type="catalytic activity">
    <reaction evidence="13">
        <text>adenosine + H2O + H(+) = inosine + NH4(+)</text>
        <dbReference type="Rhea" id="RHEA:24408"/>
        <dbReference type="ChEBI" id="CHEBI:15377"/>
        <dbReference type="ChEBI" id="CHEBI:15378"/>
        <dbReference type="ChEBI" id="CHEBI:16335"/>
        <dbReference type="ChEBI" id="CHEBI:17596"/>
        <dbReference type="ChEBI" id="CHEBI:28938"/>
        <dbReference type="EC" id="3.5.4.4"/>
    </reaction>
    <physiologicalReaction direction="left-to-right" evidence="13">
        <dbReference type="Rhea" id="RHEA:24409"/>
    </physiologicalReaction>
</comment>
<evidence type="ECO:0000313" key="17">
    <source>
        <dbReference type="EMBL" id="TDQ52605.1"/>
    </source>
</evidence>
<evidence type="ECO:0000256" key="6">
    <source>
        <dbReference type="ARBA" id="ARBA00011738"/>
    </source>
</evidence>
<evidence type="ECO:0000256" key="5">
    <source>
        <dbReference type="ARBA" id="ARBA00007353"/>
    </source>
</evidence>
<dbReference type="GO" id="GO:0017061">
    <property type="term" value="F:S-methyl-5-thioadenosine phosphorylase activity"/>
    <property type="evidence" value="ECO:0007669"/>
    <property type="project" value="UniProtKB-EC"/>
</dbReference>
<evidence type="ECO:0000256" key="9">
    <source>
        <dbReference type="ARBA" id="ARBA00022801"/>
    </source>
</evidence>
<dbReference type="InterPro" id="IPR038371">
    <property type="entry name" value="Cu_polyphenol_OxRdtase_sf"/>
</dbReference>
<sequence length="239" mass="24682">MSTVIELAPGVRAGFTQRGGGVSRDPYTSLNLGGHVGDDAEAVAENRERAARGFGLDPRRVAWMNQVHGSDVAVVADGGHAGDADAVVTTEAGLALAVLVADCLPLLVADPEAGVVGAAHSGRPGTAANIASALVGEMTRHGADPARCTALLGPVICGRCYEVPAELREEVARSAPEAWCDTAEGTPGVDIRAAVAAQLERAGVGAVRHDARCTRESAELFSYRRDSATGRFAGYVWRV</sequence>
<evidence type="ECO:0000256" key="13">
    <source>
        <dbReference type="ARBA" id="ARBA00047989"/>
    </source>
</evidence>
<keyword evidence="18" id="KW-1185">Reference proteome</keyword>
<evidence type="ECO:0000256" key="4">
    <source>
        <dbReference type="ARBA" id="ARBA00003215"/>
    </source>
</evidence>
<dbReference type="Proteomes" id="UP000295281">
    <property type="component" value="Unassembled WGS sequence"/>
</dbReference>
<protein>
    <recommendedName>
        <fullName evidence="16">Purine nucleoside phosphorylase</fullName>
    </recommendedName>
</protein>
<dbReference type="EMBL" id="SNYN01000006">
    <property type="protein sequence ID" value="TDQ52605.1"/>
    <property type="molecule type" value="Genomic_DNA"/>
</dbReference>
<comment type="similarity">
    <text evidence="5 16">Belongs to the purine nucleoside phosphorylase YfiH/LACC1 family.</text>
</comment>
<dbReference type="CDD" id="cd16833">
    <property type="entry name" value="YfiH"/>
    <property type="match status" value="1"/>
</dbReference>
<keyword evidence="8" id="KW-0479">Metal-binding</keyword>
<dbReference type="InterPro" id="IPR003730">
    <property type="entry name" value="Cu_polyphenol_OxRdtase"/>
</dbReference>
<evidence type="ECO:0000256" key="1">
    <source>
        <dbReference type="ARBA" id="ARBA00000553"/>
    </source>
</evidence>
<dbReference type="InterPro" id="IPR011324">
    <property type="entry name" value="Cytotoxic_necrot_fac-like_cat"/>
</dbReference>
<dbReference type="GO" id="GO:0016787">
    <property type="term" value="F:hydrolase activity"/>
    <property type="evidence" value="ECO:0007669"/>
    <property type="project" value="UniProtKB-KW"/>
</dbReference>
<evidence type="ECO:0000256" key="12">
    <source>
        <dbReference type="ARBA" id="ARBA00023008"/>
    </source>
</evidence>
<dbReference type="GO" id="GO:0016491">
    <property type="term" value="F:oxidoreductase activity"/>
    <property type="evidence" value="ECO:0007669"/>
    <property type="project" value="UniProtKB-KW"/>
</dbReference>
<evidence type="ECO:0000256" key="16">
    <source>
        <dbReference type="RuleBase" id="RU361274"/>
    </source>
</evidence>
<gene>
    <name evidence="17" type="ORF">EV190_106246</name>
</gene>
<keyword evidence="12" id="KW-0186">Copper</keyword>
<comment type="catalytic activity">
    <reaction evidence="1">
        <text>inosine + phosphate = alpha-D-ribose 1-phosphate + hypoxanthine</text>
        <dbReference type="Rhea" id="RHEA:27646"/>
        <dbReference type="ChEBI" id="CHEBI:17368"/>
        <dbReference type="ChEBI" id="CHEBI:17596"/>
        <dbReference type="ChEBI" id="CHEBI:43474"/>
        <dbReference type="ChEBI" id="CHEBI:57720"/>
        <dbReference type="EC" id="2.4.2.1"/>
    </reaction>
    <physiologicalReaction direction="left-to-right" evidence="1">
        <dbReference type="Rhea" id="RHEA:27647"/>
    </physiologicalReaction>
</comment>
<dbReference type="NCBIfam" id="TIGR00726">
    <property type="entry name" value="peptidoglycan editing factor PgeF"/>
    <property type="match status" value="1"/>
</dbReference>
<comment type="subunit">
    <text evidence="6">Homodimer.</text>
</comment>
<dbReference type="AlphaFoldDB" id="A0A4R6V2C5"/>
<evidence type="ECO:0000256" key="11">
    <source>
        <dbReference type="ARBA" id="ARBA00023002"/>
    </source>
</evidence>
<comment type="catalytic activity">
    <reaction evidence="14">
        <text>adenosine + phosphate = alpha-D-ribose 1-phosphate + adenine</text>
        <dbReference type="Rhea" id="RHEA:27642"/>
        <dbReference type="ChEBI" id="CHEBI:16335"/>
        <dbReference type="ChEBI" id="CHEBI:16708"/>
        <dbReference type="ChEBI" id="CHEBI:43474"/>
        <dbReference type="ChEBI" id="CHEBI:57720"/>
        <dbReference type="EC" id="2.4.2.1"/>
    </reaction>
    <physiologicalReaction direction="left-to-right" evidence="14">
        <dbReference type="Rhea" id="RHEA:27643"/>
    </physiologicalReaction>
</comment>
<keyword evidence="11" id="KW-0560">Oxidoreductase</keyword>
<dbReference type="PANTHER" id="PTHR30616:SF2">
    <property type="entry name" value="PURINE NUCLEOSIDE PHOSPHORYLASE LACC1"/>
    <property type="match status" value="1"/>
</dbReference>
<dbReference type="OrthoDB" id="4279at2"/>
<dbReference type="FunFam" id="3.60.140.10:FF:000003">
    <property type="entry name" value="Polyphenol oxidase"/>
    <property type="match status" value="1"/>
</dbReference>
<accession>A0A4R6V2C5</accession>
<comment type="catalytic activity">
    <reaction evidence="15">
        <text>S-methyl-5'-thioadenosine + phosphate = 5-(methylsulfanyl)-alpha-D-ribose 1-phosphate + adenine</text>
        <dbReference type="Rhea" id="RHEA:11852"/>
        <dbReference type="ChEBI" id="CHEBI:16708"/>
        <dbReference type="ChEBI" id="CHEBI:17509"/>
        <dbReference type="ChEBI" id="CHEBI:43474"/>
        <dbReference type="ChEBI" id="CHEBI:58533"/>
        <dbReference type="EC" id="2.4.2.28"/>
    </reaction>
    <physiologicalReaction direction="left-to-right" evidence="15">
        <dbReference type="Rhea" id="RHEA:11853"/>
    </physiologicalReaction>
</comment>
<comment type="cofactor">
    <cofactor evidence="2">
        <name>Zn(2+)</name>
        <dbReference type="ChEBI" id="CHEBI:29105"/>
    </cofactor>
</comment>
<dbReference type="GO" id="GO:0005507">
    <property type="term" value="F:copper ion binding"/>
    <property type="evidence" value="ECO:0007669"/>
    <property type="project" value="TreeGrafter"/>
</dbReference>
<evidence type="ECO:0000256" key="14">
    <source>
        <dbReference type="ARBA" id="ARBA00048968"/>
    </source>
</evidence>
<evidence type="ECO:0000256" key="10">
    <source>
        <dbReference type="ARBA" id="ARBA00022833"/>
    </source>
</evidence>
<reference evidence="17 18" key="1">
    <citation type="submission" date="2019-03" db="EMBL/GenBank/DDBJ databases">
        <title>Genomic Encyclopedia of Type Strains, Phase IV (KMG-IV): sequencing the most valuable type-strain genomes for metagenomic binning, comparative biology and taxonomic classification.</title>
        <authorList>
            <person name="Goeker M."/>
        </authorList>
    </citation>
    <scope>NUCLEOTIDE SEQUENCE [LARGE SCALE GENOMIC DNA]</scope>
    <source>
        <strain evidence="17 18">DSM 46770</strain>
    </source>
</reference>
<dbReference type="Gene3D" id="3.60.140.10">
    <property type="entry name" value="CNF1/YfiH-like putative cysteine hydrolases"/>
    <property type="match status" value="1"/>
</dbReference>
<evidence type="ECO:0000256" key="3">
    <source>
        <dbReference type="ARBA" id="ARBA00001973"/>
    </source>
</evidence>
<evidence type="ECO:0000256" key="2">
    <source>
        <dbReference type="ARBA" id="ARBA00001947"/>
    </source>
</evidence>
<evidence type="ECO:0000256" key="8">
    <source>
        <dbReference type="ARBA" id="ARBA00022723"/>
    </source>
</evidence>
<name>A0A4R6V2C5_9ACTN</name>
<organism evidence="17 18">
    <name type="scientific">Actinorugispora endophytica</name>
    <dbReference type="NCBI Taxonomy" id="1605990"/>
    <lineage>
        <taxon>Bacteria</taxon>
        <taxon>Bacillati</taxon>
        <taxon>Actinomycetota</taxon>
        <taxon>Actinomycetes</taxon>
        <taxon>Streptosporangiales</taxon>
        <taxon>Nocardiopsidaceae</taxon>
        <taxon>Actinorugispora</taxon>
    </lineage>
</organism>
<keyword evidence="7" id="KW-0808">Transferase</keyword>
<dbReference type="PANTHER" id="PTHR30616">
    <property type="entry name" value="UNCHARACTERIZED PROTEIN YFIH"/>
    <property type="match status" value="1"/>
</dbReference>
<evidence type="ECO:0000256" key="7">
    <source>
        <dbReference type="ARBA" id="ARBA00022679"/>
    </source>
</evidence>
<proteinExistence type="inferred from homology"/>
<keyword evidence="9" id="KW-0378">Hydrolase</keyword>
<dbReference type="RefSeq" id="WP_133741490.1">
    <property type="nucleotide sequence ID" value="NZ_SNYN01000006.1"/>
</dbReference>